<organism evidence="11 12">
    <name type="scientific">Pundamilia nyererei</name>
    <dbReference type="NCBI Taxonomy" id="303518"/>
    <lineage>
        <taxon>Eukaryota</taxon>
        <taxon>Metazoa</taxon>
        <taxon>Chordata</taxon>
        <taxon>Craniata</taxon>
        <taxon>Vertebrata</taxon>
        <taxon>Euteleostomi</taxon>
        <taxon>Actinopterygii</taxon>
        <taxon>Neopterygii</taxon>
        <taxon>Teleostei</taxon>
        <taxon>Neoteleostei</taxon>
        <taxon>Acanthomorphata</taxon>
        <taxon>Ovalentaria</taxon>
        <taxon>Cichlomorphae</taxon>
        <taxon>Cichliformes</taxon>
        <taxon>Cichlidae</taxon>
        <taxon>African cichlids</taxon>
        <taxon>Pseudocrenilabrinae</taxon>
        <taxon>Haplochromini</taxon>
        <taxon>Pundamilia</taxon>
    </lineage>
</organism>
<keyword evidence="8" id="KW-0175">Coiled coil</keyword>
<proteinExistence type="inferred from homology"/>
<reference evidence="12" key="1">
    <citation type="submission" date="2025-08" db="UniProtKB">
        <authorList>
            <consortium name="RefSeq"/>
        </authorList>
    </citation>
    <scope>IDENTIFICATION</scope>
</reference>
<dbReference type="PANTHER" id="PTHR22796">
    <property type="entry name" value="URG4-RELATED"/>
    <property type="match status" value="1"/>
</dbReference>
<dbReference type="InterPro" id="IPR057365">
    <property type="entry name" value="URGCP"/>
</dbReference>
<evidence type="ECO:0000256" key="9">
    <source>
        <dbReference type="SAM" id="MobiDB-lite"/>
    </source>
</evidence>
<dbReference type="PANTHER" id="PTHR22796:SF6">
    <property type="entry name" value="INTERFERON-INDUCED VERY LARGE GTPASE 1-RELATED"/>
    <property type="match status" value="1"/>
</dbReference>
<keyword evidence="4" id="KW-0963">Cytoplasm</keyword>
<evidence type="ECO:0000259" key="10">
    <source>
        <dbReference type="PROSITE" id="PS51717"/>
    </source>
</evidence>
<evidence type="ECO:0000256" key="8">
    <source>
        <dbReference type="SAM" id="Coils"/>
    </source>
</evidence>
<keyword evidence="11" id="KW-1185">Reference proteome</keyword>
<dbReference type="Pfam" id="PF25683">
    <property type="entry name" value="URGCP_GTPase"/>
    <property type="match status" value="1"/>
</dbReference>
<name>A0A9Y6JG61_9CICH</name>
<keyword evidence="7" id="KW-0539">Nucleus</keyword>
<evidence type="ECO:0000256" key="4">
    <source>
        <dbReference type="ARBA" id="ARBA00022490"/>
    </source>
</evidence>
<protein>
    <submittedName>
        <fullName evidence="12">Interferon-induced very large GTPase 1-like</fullName>
    </submittedName>
</protein>
<dbReference type="Gene3D" id="3.40.50.300">
    <property type="entry name" value="P-loop containing nucleotide triphosphate hydrolases"/>
    <property type="match status" value="1"/>
</dbReference>
<evidence type="ECO:0000313" key="12">
    <source>
        <dbReference type="RefSeq" id="XP_013768018.1"/>
    </source>
</evidence>
<evidence type="ECO:0000256" key="1">
    <source>
        <dbReference type="ARBA" id="ARBA00004123"/>
    </source>
</evidence>
<dbReference type="InterPro" id="IPR027417">
    <property type="entry name" value="P-loop_NTPase"/>
</dbReference>
<dbReference type="GO" id="GO:0005634">
    <property type="term" value="C:nucleus"/>
    <property type="evidence" value="ECO:0007669"/>
    <property type="project" value="UniProtKB-SubCell"/>
</dbReference>
<dbReference type="GeneID" id="102209859"/>
<accession>A0A9Y6JG61</accession>
<dbReference type="PROSITE" id="PS51717">
    <property type="entry name" value="G_VLIG"/>
    <property type="match status" value="1"/>
</dbReference>
<dbReference type="InterPro" id="IPR030383">
    <property type="entry name" value="G_VLIG_dom"/>
</dbReference>
<comment type="similarity">
    <text evidence="3">Belongs to the TRAFAC class dynamin-like GTPase superfamily. Very large inducible GTPase (VLIG) family.</text>
</comment>
<feature type="region of interest" description="Disordered" evidence="9">
    <location>
        <begin position="1"/>
        <end position="23"/>
    </location>
</feature>
<dbReference type="Pfam" id="PF25496">
    <property type="entry name" value="URGCP"/>
    <property type="match status" value="1"/>
</dbReference>
<evidence type="ECO:0000256" key="7">
    <source>
        <dbReference type="ARBA" id="ARBA00023242"/>
    </source>
</evidence>
<feature type="compositionally biased region" description="Basic and acidic residues" evidence="9">
    <location>
        <begin position="52"/>
        <end position="75"/>
    </location>
</feature>
<feature type="domain" description="VLIG-type G" evidence="10">
    <location>
        <begin position="610"/>
        <end position="851"/>
    </location>
</feature>
<dbReference type="GO" id="GO:0005737">
    <property type="term" value="C:cytoplasm"/>
    <property type="evidence" value="ECO:0007669"/>
    <property type="project" value="UniProtKB-SubCell"/>
</dbReference>
<sequence length="1559" mass="179420">MEDRDRIAMAARGRAPPGQRPHQNIQTWASETKSTHIRWSGSGVLGEVSEPVAEHIDEQESKPGDKSFESFKTNDNETTDYISGKKKKSSQTEIETLLDRLHLQDKVQQKLPKADFLQIRPPGKQMDHETSEKDLAYIFLHRLIMLNYKARYIPVRSDSPEVTNLKPTMFDNSEIDDNELEELFKTTAGTNKNEKAHVHPMDVQMAVFHCSDSFLKQMMITKLSQCQYALPLLVPDPVTKEIQFPLWTYREITKTWKVTQIKDDPKIITMKSVPVYKAETPLVSFFRLGSLSVSKSQLMNTLINNRHDTFFHRNCPGSTKSRYLMDGVAEIAWYCPAGKPNDAFNDCIAFCNLHGDALLIKKQRDILIEKSSINIFLVASLQSNEESRSLISSLFKSHKPLICLNIDDSRDAVKTKNGNYIMGLKDKNHSGVSEQLKKIIREVLSSLEFSSLKPSFQLRFQLESMAELSGVRVDETDPGIKEKETDPAYDVSSILKSYDEKWSEVLALKKKQDKSDLLLKKQTELEDISKKLQSATFGLEHIFREMGQIYEAHKTTQRESRHSDWSKYPELAAQLMISGHPMELMDGDAGHVPLTWISSLLEEVIKKLGDQRVFVLSVLGLQSSGKSTMLNTMFGLQFAVSAGRCTKGAFMQLLKVSEEMKKDLKFDYVLVVDTEGLRALELEGNSTLHHDNELATLVVGLGNMTLINIFGENPSDMQDILQIVVQAFMRMKEVKLSPSCVFVHQNVTDVAAAEKNMDGKRRLQEKLDQMAKLAAKEEVFNAECFSDVIDFDVQKDVKYCAQLWEGSPPMAPPNPDYSESIQEVKNTILSKASKSAGITLSQFKSKIQDLWTALLNESFLFSFKNTLEISVYRKLEVQYGSWTWTLRSNMLTIENQLHNRIENGKLDEVEQSYLFKETNKTYEEVRKEMTKYFEDDKDREILAQWRGRFQIDIEEFLTNQVKMVKIKLDGVIQQKKACKKLDEKKSEFENKLLQKSKELAKKLKDKAKDEVELQRQFSSVWSGWVAELTSDIEPIKDIDLEKDKSNIIEKLGFEQTLTDKCKSNGRYKRLSDVGKYSEYMTTGLLVDFCKKYTSRGGFSYEEQQQIRSLIVQAEEESLHAIKNKPVAARGYSSTYLCEVANHVTEKVQKFLSERKYNLNKEFKVDLLLYVFYKAESWLLQSHKKFKMNNDPITYLESKKTQYYTAFRSFCKENSSAVVLGELICEKLKVSTVEAVCNKTAIDLAGRMRCNFPAFNGNRLNLEQHMLRSLAEKENFDDFITYITNPRKQTEAFIKAEVQQYIYMSHKDEAVNILKKNVDDIQKTVNQALFTAVKKVQYQRGDTEMWLNEFCHVLKDELTFDNIPSENFTDIKKCDFLKEEIEKGFEPIIKDMYSLSLDKMKESREKPEEILIDQLCNCCWVKCPFCAAVCTNTIEDHSPNDHSTPFHRPDGIKGWHYKDTVELSVTFCTTNVASDGTFYPEYDSKEAIPHKQYKTAGPPYDTWSITPDGSNLAYWKWFVCQYQKQLEEHYGKKFMGRGEIPDQWKDISKEEAIKSLDEMY</sequence>
<feature type="region of interest" description="Disordered" evidence="9">
    <location>
        <begin position="42"/>
        <end position="88"/>
    </location>
</feature>
<evidence type="ECO:0000256" key="3">
    <source>
        <dbReference type="ARBA" id="ARBA00006828"/>
    </source>
</evidence>
<gene>
    <name evidence="12" type="primary">LOC102209859</name>
</gene>
<dbReference type="RefSeq" id="XP_013768018.1">
    <property type="nucleotide sequence ID" value="XM_013912564.1"/>
</dbReference>
<comment type="subcellular location">
    <subcellularLocation>
        <location evidence="2">Cytoplasm</location>
    </subcellularLocation>
    <subcellularLocation>
        <location evidence="1">Nucleus</location>
    </subcellularLocation>
</comment>
<keyword evidence="5" id="KW-0547">Nucleotide-binding</keyword>
<evidence type="ECO:0000256" key="2">
    <source>
        <dbReference type="ARBA" id="ARBA00004496"/>
    </source>
</evidence>
<evidence type="ECO:0000313" key="11">
    <source>
        <dbReference type="Proteomes" id="UP000695023"/>
    </source>
</evidence>
<dbReference type="GO" id="GO:0005525">
    <property type="term" value="F:GTP binding"/>
    <property type="evidence" value="ECO:0007669"/>
    <property type="project" value="UniProtKB-KW"/>
</dbReference>
<keyword evidence="6" id="KW-0342">GTP-binding</keyword>
<evidence type="ECO:0000256" key="6">
    <source>
        <dbReference type="ARBA" id="ARBA00023134"/>
    </source>
</evidence>
<evidence type="ECO:0000256" key="5">
    <source>
        <dbReference type="ARBA" id="ARBA00022741"/>
    </source>
</evidence>
<dbReference type="InterPro" id="IPR058641">
    <property type="entry name" value="GVIN1_dom"/>
</dbReference>
<dbReference type="SUPFAM" id="SSF52540">
    <property type="entry name" value="P-loop containing nucleoside triphosphate hydrolases"/>
    <property type="match status" value="1"/>
</dbReference>
<dbReference type="Proteomes" id="UP000695023">
    <property type="component" value="Unplaced"/>
</dbReference>
<feature type="coiled-coil region" evidence="8">
    <location>
        <begin position="971"/>
        <end position="1013"/>
    </location>
</feature>
<dbReference type="Pfam" id="PF25974">
    <property type="entry name" value="URGCP_9th"/>
    <property type="match status" value="1"/>
</dbReference>